<evidence type="ECO:0000313" key="2">
    <source>
        <dbReference type="Proteomes" id="UP000291591"/>
    </source>
</evidence>
<dbReference type="OrthoDB" id="3577923at2"/>
<accession>A0A4Q7V2E3</accession>
<keyword evidence="2" id="KW-1185">Reference proteome</keyword>
<dbReference type="EMBL" id="SHKL01000001">
    <property type="protein sequence ID" value="RZT88727.1"/>
    <property type="molecule type" value="Genomic_DNA"/>
</dbReference>
<gene>
    <name evidence="1" type="ORF">EV383_5672</name>
</gene>
<organism evidence="1 2">
    <name type="scientific">Pseudonocardia sediminis</name>
    <dbReference type="NCBI Taxonomy" id="1397368"/>
    <lineage>
        <taxon>Bacteria</taxon>
        <taxon>Bacillati</taxon>
        <taxon>Actinomycetota</taxon>
        <taxon>Actinomycetes</taxon>
        <taxon>Pseudonocardiales</taxon>
        <taxon>Pseudonocardiaceae</taxon>
        <taxon>Pseudonocardia</taxon>
    </lineage>
</organism>
<name>A0A4Q7V2E3_PSEST</name>
<comment type="caution">
    <text evidence="1">The sequence shown here is derived from an EMBL/GenBank/DDBJ whole genome shotgun (WGS) entry which is preliminary data.</text>
</comment>
<dbReference type="AlphaFoldDB" id="A0A4Q7V2E3"/>
<protein>
    <submittedName>
        <fullName evidence="1">Uncharacterized protein</fullName>
    </submittedName>
</protein>
<dbReference type="RefSeq" id="WP_130292722.1">
    <property type="nucleotide sequence ID" value="NZ_SHKL01000001.1"/>
</dbReference>
<sequence>MNRRAPVVADVECDQNALVTCARDGMNHVVAHVVLADSLAAGTGQCTAVCGHVVLPASLSSPPGSRCLLCAEATGVGVETRREPRRRWGVSRTLPGRTLRASY</sequence>
<dbReference type="Proteomes" id="UP000291591">
    <property type="component" value="Unassembled WGS sequence"/>
</dbReference>
<proteinExistence type="predicted"/>
<evidence type="ECO:0000313" key="1">
    <source>
        <dbReference type="EMBL" id="RZT88727.1"/>
    </source>
</evidence>
<reference evidence="1 2" key="1">
    <citation type="submission" date="2019-02" db="EMBL/GenBank/DDBJ databases">
        <title>Sequencing the genomes of 1000 actinobacteria strains.</title>
        <authorList>
            <person name="Klenk H.-P."/>
        </authorList>
    </citation>
    <scope>NUCLEOTIDE SEQUENCE [LARGE SCALE GENOMIC DNA]</scope>
    <source>
        <strain evidence="1 2">DSM 45779</strain>
    </source>
</reference>